<gene>
    <name evidence="2" type="ORF">BED41_09695</name>
</gene>
<sequence>MVESMNEDFNVEEKQDMESGLGQTNLEGKVRISEDVIAQLATKALNSVEGVSPASPGLMANLRLGRKTVNGVRISISDGDSPEIVVDAYISVKYGLRIPDVCWDVQEAVKEQVERYTGYAIKGVNIYVQGITFAEKKTADGEATDAADMFSGEEA</sequence>
<dbReference type="PANTHER" id="PTHR34297">
    <property type="entry name" value="HYPOTHETICAL CYTOSOLIC PROTEIN-RELATED"/>
    <property type="match status" value="1"/>
</dbReference>
<dbReference type="KEGG" id="cpor:BED41_09695"/>
<comment type="similarity">
    <text evidence="1">Belongs to the asp23 family.</text>
</comment>
<dbReference type="Proteomes" id="UP000093044">
    <property type="component" value="Chromosome"/>
</dbReference>
<dbReference type="EMBL" id="CP016757">
    <property type="protein sequence ID" value="ANZ45315.1"/>
    <property type="molecule type" value="Genomic_DNA"/>
</dbReference>
<reference evidence="2" key="1">
    <citation type="submission" date="2016-08" db="EMBL/GenBank/DDBJ databases">
        <title>Complete genome of Cloacibacillus porcorum.</title>
        <authorList>
            <person name="Looft T."/>
            <person name="Bayles D.O."/>
            <person name="Alt D.P."/>
        </authorList>
    </citation>
    <scope>NUCLEOTIDE SEQUENCE [LARGE SCALE GENOMIC DNA]</scope>
    <source>
        <strain evidence="2">CL-84</strain>
    </source>
</reference>
<name>A0A1B2I5R3_9BACT</name>
<dbReference type="InterPro" id="IPR005531">
    <property type="entry name" value="Asp23"/>
</dbReference>
<keyword evidence="3" id="KW-1185">Reference proteome</keyword>
<organism evidence="2 3">
    <name type="scientific">Cloacibacillus porcorum</name>
    <dbReference type="NCBI Taxonomy" id="1197717"/>
    <lineage>
        <taxon>Bacteria</taxon>
        <taxon>Thermotogati</taxon>
        <taxon>Synergistota</taxon>
        <taxon>Synergistia</taxon>
        <taxon>Synergistales</taxon>
        <taxon>Synergistaceae</taxon>
        <taxon>Cloacibacillus</taxon>
    </lineage>
</organism>
<dbReference type="RefSeq" id="WP_066745366.1">
    <property type="nucleotide sequence ID" value="NZ_CP016757.1"/>
</dbReference>
<evidence type="ECO:0000256" key="1">
    <source>
        <dbReference type="ARBA" id="ARBA00005721"/>
    </source>
</evidence>
<protein>
    <submittedName>
        <fullName evidence="2">Alkaline-shock protein</fullName>
    </submittedName>
</protein>
<dbReference type="AlphaFoldDB" id="A0A1B2I5R3"/>
<accession>A0A1B2I5R3</accession>
<evidence type="ECO:0000313" key="3">
    <source>
        <dbReference type="Proteomes" id="UP000093044"/>
    </source>
</evidence>
<evidence type="ECO:0000313" key="2">
    <source>
        <dbReference type="EMBL" id="ANZ45315.1"/>
    </source>
</evidence>
<proteinExistence type="inferred from homology"/>
<dbReference type="Pfam" id="PF03780">
    <property type="entry name" value="Asp23"/>
    <property type="match status" value="1"/>
</dbReference>
<dbReference type="OrthoDB" id="9793465at2"/>
<dbReference type="STRING" id="1197717.BED41_09695"/>
<dbReference type="GeneID" id="83058120"/>